<name>A0AAD6UUU2_9AGAR</name>
<dbReference type="Proteomes" id="UP001219525">
    <property type="component" value="Unassembled WGS sequence"/>
</dbReference>
<accession>A0AAD6UUU2</accession>
<organism evidence="2 3">
    <name type="scientific">Mycena pura</name>
    <dbReference type="NCBI Taxonomy" id="153505"/>
    <lineage>
        <taxon>Eukaryota</taxon>
        <taxon>Fungi</taxon>
        <taxon>Dikarya</taxon>
        <taxon>Basidiomycota</taxon>
        <taxon>Agaricomycotina</taxon>
        <taxon>Agaricomycetes</taxon>
        <taxon>Agaricomycetidae</taxon>
        <taxon>Agaricales</taxon>
        <taxon>Marasmiineae</taxon>
        <taxon>Mycenaceae</taxon>
        <taxon>Mycena</taxon>
    </lineage>
</organism>
<keyword evidence="3" id="KW-1185">Reference proteome</keyword>
<evidence type="ECO:0000313" key="2">
    <source>
        <dbReference type="EMBL" id="KAJ7195177.1"/>
    </source>
</evidence>
<feature type="region of interest" description="Disordered" evidence="1">
    <location>
        <begin position="184"/>
        <end position="263"/>
    </location>
</feature>
<proteinExistence type="predicted"/>
<dbReference type="AlphaFoldDB" id="A0AAD6UUU2"/>
<reference evidence="2" key="1">
    <citation type="submission" date="2023-03" db="EMBL/GenBank/DDBJ databases">
        <title>Massive genome expansion in bonnet fungi (Mycena s.s.) driven by repeated elements and novel gene families across ecological guilds.</title>
        <authorList>
            <consortium name="Lawrence Berkeley National Laboratory"/>
            <person name="Harder C.B."/>
            <person name="Miyauchi S."/>
            <person name="Viragh M."/>
            <person name="Kuo A."/>
            <person name="Thoen E."/>
            <person name="Andreopoulos B."/>
            <person name="Lu D."/>
            <person name="Skrede I."/>
            <person name="Drula E."/>
            <person name="Henrissat B."/>
            <person name="Morin E."/>
            <person name="Kohler A."/>
            <person name="Barry K."/>
            <person name="LaButti K."/>
            <person name="Morin E."/>
            <person name="Salamov A."/>
            <person name="Lipzen A."/>
            <person name="Mereny Z."/>
            <person name="Hegedus B."/>
            <person name="Baldrian P."/>
            <person name="Stursova M."/>
            <person name="Weitz H."/>
            <person name="Taylor A."/>
            <person name="Grigoriev I.V."/>
            <person name="Nagy L.G."/>
            <person name="Martin F."/>
            <person name="Kauserud H."/>
        </authorList>
    </citation>
    <scope>NUCLEOTIDE SEQUENCE</scope>
    <source>
        <strain evidence="2">9144</strain>
    </source>
</reference>
<evidence type="ECO:0000313" key="3">
    <source>
        <dbReference type="Proteomes" id="UP001219525"/>
    </source>
</evidence>
<sequence length="263" mass="29651">MTRTSKSAKENPRRSKHHKRDSHRAPLAPLNEDLSTEERLRQAEAALNHERRKRRKAERRARKAEAATTAGPSDSDDDPAAGVAEGAIARPKCASKVKMGVIRSHLGYDKTKWNAYRLAIHAAVNAARLDWGAHWRSQDPVRLARAFNTVKDEFPETQRFQGLWGIDRVAKQYWDNYHSYQRDIKNPDSYRSRHTANRRGPSVGGRAVTRSSPAASSPPPRRIRQHPLRVPASDDEDEDNTSQHEGQQEDSEGNGAWECGGQV</sequence>
<dbReference type="EMBL" id="JARJCW010000092">
    <property type="protein sequence ID" value="KAJ7195177.1"/>
    <property type="molecule type" value="Genomic_DNA"/>
</dbReference>
<feature type="region of interest" description="Disordered" evidence="1">
    <location>
        <begin position="1"/>
        <end position="82"/>
    </location>
</feature>
<gene>
    <name evidence="2" type="ORF">GGX14DRAFT_575716</name>
</gene>
<evidence type="ECO:0000256" key="1">
    <source>
        <dbReference type="SAM" id="MobiDB-lite"/>
    </source>
</evidence>
<feature type="compositionally biased region" description="Basic residues" evidence="1">
    <location>
        <begin position="50"/>
        <end position="62"/>
    </location>
</feature>
<protein>
    <submittedName>
        <fullName evidence="2">Uncharacterized protein</fullName>
    </submittedName>
</protein>
<comment type="caution">
    <text evidence="2">The sequence shown here is derived from an EMBL/GenBank/DDBJ whole genome shotgun (WGS) entry which is preliminary data.</text>
</comment>